<feature type="transmembrane region" description="Helical" evidence="8">
    <location>
        <begin position="328"/>
        <end position="347"/>
    </location>
</feature>
<organism evidence="9 10">
    <name type="scientific">Actinoallomurus vinaceus</name>
    <dbReference type="NCBI Taxonomy" id="1080074"/>
    <lineage>
        <taxon>Bacteria</taxon>
        <taxon>Bacillati</taxon>
        <taxon>Actinomycetota</taxon>
        <taxon>Actinomycetes</taxon>
        <taxon>Streptosporangiales</taxon>
        <taxon>Thermomonosporaceae</taxon>
        <taxon>Actinoallomurus</taxon>
    </lineage>
</organism>
<gene>
    <name evidence="9" type="ORF">GCM10023196_105420</name>
</gene>
<keyword evidence="5 8" id="KW-1133">Transmembrane helix</keyword>
<feature type="transmembrane region" description="Helical" evidence="8">
    <location>
        <begin position="395"/>
        <end position="413"/>
    </location>
</feature>
<evidence type="ECO:0000256" key="7">
    <source>
        <dbReference type="ARBA" id="ARBA00024033"/>
    </source>
</evidence>
<feature type="transmembrane region" description="Helical" evidence="8">
    <location>
        <begin position="234"/>
        <end position="257"/>
    </location>
</feature>
<name>A0ABP8UU89_9ACTN</name>
<evidence type="ECO:0000256" key="3">
    <source>
        <dbReference type="ARBA" id="ARBA00022679"/>
    </source>
</evidence>
<feature type="transmembrane region" description="Helical" evidence="8">
    <location>
        <begin position="302"/>
        <end position="321"/>
    </location>
</feature>
<keyword evidence="2" id="KW-1003">Cell membrane</keyword>
<evidence type="ECO:0000256" key="8">
    <source>
        <dbReference type="SAM" id="Phobius"/>
    </source>
</evidence>
<dbReference type="InterPro" id="IPR016570">
    <property type="entry name" value="UCP010361"/>
</dbReference>
<evidence type="ECO:0000256" key="6">
    <source>
        <dbReference type="ARBA" id="ARBA00023136"/>
    </source>
</evidence>
<comment type="similarity">
    <text evidence="7">Belongs to the glycosyltransferase 87 family.</text>
</comment>
<evidence type="ECO:0000256" key="1">
    <source>
        <dbReference type="ARBA" id="ARBA00004651"/>
    </source>
</evidence>
<evidence type="ECO:0000256" key="5">
    <source>
        <dbReference type="ARBA" id="ARBA00022989"/>
    </source>
</evidence>
<proteinExistence type="inferred from homology"/>
<reference evidence="10" key="1">
    <citation type="journal article" date="2019" name="Int. J. Syst. Evol. Microbiol.">
        <title>The Global Catalogue of Microorganisms (GCM) 10K type strain sequencing project: providing services to taxonomists for standard genome sequencing and annotation.</title>
        <authorList>
            <consortium name="The Broad Institute Genomics Platform"/>
            <consortium name="The Broad Institute Genome Sequencing Center for Infectious Disease"/>
            <person name="Wu L."/>
            <person name="Ma J."/>
        </authorList>
    </citation>
    <scope>NUCLEOTIDE SEQUENCE [LARGE SCALE GENOMIC DNA]</scope>
    <source>
        <strain evidence="10">JCM 17939</strain>
    </source>
</reference>
<feature type="transmembrane region" description="Helical" evidence="8">
    <location>
        <begin position="170"/>
        <end position="190"/>
    </location>
</feature>
<feature type="transmembrane region" description="Helical" evidence="8">
    <location>
        <begin position="125"/>
        <end position="149"/>
    </location>
</feature>
<keyword evidence="6 8" id="KW-0472">Membrane</keyword>
<evidence type="ECO:0000313" key="9">
    <source>
        <dbReference type="EMBL" id="GAA4640335.1"/>
    </source>
</evidence>
<dbReference type="Proteomes" id="UP001501442">
    <property type="component" value="Unassembled WGS sequence"/>
</dbReference>
<protein>
    <submittedName>
        <fullName evidence="9">Glycosyltransferase 87 family protein</fullName>
    </submittedName>
</protein>
<feature type="transmembrane region" description="Helical" evidence="8">
    <location>
        <begin position="367"/>
        <end position="388"/>
    </location>
</feature>
<evidence type="ECO:0000313" key="10">
    <source>
        <dbReference type="Proteomes" id="UP001501442"/>
    </source>
</evidence>
<keyword evidence="10" id="KW-1185">Reference proteome</keyword>
<evidence type="ECO:0000256" key="4">
    <source>
        <dbReference type="ARBA" id="ARBA00022692"/>
    </source>
</evidence>
<keyword evidence="4 8" id="KW-0812">Transmembrane</keyword>
<evidence type="ECO:0000256" key="2">
    <source>
        <dbReference type="ARBA" id="ARBA00022475"/>
    </source>
</evidence>
<dbReference type="RefSeq" id="WP_345444074.1">
    <property type="nucleotide sequence ID" value="NZ_BAABHK010000032.1"/>
</dbReference>
<dbReference type="EMBL" id="BAABHK010000032">
    <property type="protein sequence ID" value="GAA4640335.1"/>
    <property type="molecule type" value="Genomic_DNA"/>
</dbReference>
<keyword evidence="3" id="KW-0808">Transferase</keyword>
<comment type="caution">
    <text evidence="9">The sequence shown here is derived from an EMBL/GenBank/DDBJ whole genome shotgun (WGS) entry which is preliminary data.</text>
</comment>
<dbReference type="InterPro" id="IPR018584">
    <property type="entry name" value="GT87"/>
</dbReference>
<accession>A0ABP8UU89</accession>
<dbReference type="Pfam" id="PF09594">
    <property type="entry name" value="GT87"/>
    <property type="match status" value="1"/>
</dbReference>
<dbReference type="PIRSF" id="PIRSF010361">
    <property type="entry name" value="UCP010361"/>
    <property type="match status" value="1"/>
</dbReference>
<comment type="subcellular location">
    <subcellularLocation>
        <location evidence="1">Cell membrane</location>
        <topology evidence="1">Multi-pass membrane protein</topology>
    </subcellularLocation>
</comment>
<feature type="transmembrane region" description="Helical" evidence="8">
    <location>
        <begin position="196"/>
        <end position="222"/>
    </location>
</feature>
<sequence>MPESKLIDGAGGAASSPGPAGVRTGFRQVLPLLVSTTAVVSVLGYLQKLPCKQAGFDFIPTVRNACYTDIYPLYFGRGLADGKIPYLDKIPEPVEYPVLTGGLMQAAATPARWLGGDAVISRGMWFFNLTAVVLVLCAVVTVLATALVAGRQGRRAGLMVAASPALLLTAYINWDLLAVALSALALAAWARRRPGLAGGLLGLAVAAKFYPLILIGPIFLLCLRAGKWREFGRLLAGTVVAWLVVNVPIMLAAWGSWSRFYTFNQKRPVDWGSIFFFLERKGLFFVGHDGLRSVDDVPTLNLMGEVGFVVLALAIALLVLLAPRRPRLPQVLFLVLAAFLLTNKVWSPQYVLWLLPLVVLARPKLPAFLLWQAGEVIYFFGIWWYLLAGAKEHPGVGLSATLSAIFSGHAPAAGIGDGVYYIALLARFLTVLLLAALVVVDILVPRFDIVRSDGADDPAGGVLDGAEDRFALRRRTAMRLA</sequence>
<feature type="transmembrane region" description="Helical" evidence="8">
    <location>
        <begin position="419"/>
        <end position="444"/>
    </location>
</feature>